<comment type="caution">
    <text evidence="2">The sequence shown here is derived from an EMBL/GenBank/DDBJ whole genome shotgun (WGS) entry which is preliminary data.</text>
</comment>
<keyword evidence="1" id="KW-1133">Transmembrane helix</keyword>
<reference evidence="2 3" key="2">
    <citation type="journal article" date="2018" name="New Phytol.">
        <title>High intraspecific genome diversity in the model arbuscular mycorrhizal symbiont Rhizophagus irregularis.</title>
        <authorList>
            <person name="Chen E.C.H."/>
            <person name="Morin E."/>
            <person name="Beaudet D."/>
            <person name="Noel J."/>
            <person name="Yildirir G."/>
            <person name="Ndikumana S."/>
            <person name="Charron P."/>
            <person name="St-Onge C."/>
            <person name="Giorgi J."/>
            <person name="Kruger M."/>
            <person name="Marton T."/>
            <person name="Ropars J."/>
            <person name="Grigoriev I.V."/>
            <person name="Hainaut M."/>
            <person name="Henrissat B."/>
            <person name="Roux C."/>
            <person name="Martin F."/>
            <person name="Corradi N."/>
        </authorList>
    </citation>
    <scope>NUCLEOTIDE SEQUENCE [LARGE SCALE GENOMIC DNA]</scope>
    <source>
        <strain evidence="2 3">DAOM 197198</strain>
    </source>
</reference>
<feature type="transmembrane region" description="Helical" evidence="1">
    <location>
        <begin position="25"/>
        <end position="47"/>
    </location>
</feature>
<organism evidence="2 3">
    <name type="scientific">Rhizophagus irregularis (strain DAOM 181602 / DAOM 197198 / MUCL 43194)</name>
    <name type="common">Arbuscular mycorrhizal fungus</name>
    <name type="synonym">Glomus intraradices</name>
    <dbReference type="NCBI Taxonomy" id="747089"/>
    <lineage>
        <taxon>Eukaryota</taxon>
        <taxon>Fungi</taxon>
        <taxon>Fungi incertae sedis</taxon>
        <taxon>Mucoromycota</taxon>
        <taxon>Glomeromycotina</taxon>
        <taxon>Glomeromycetes</taxon>
        <taxon>Glomerales</taxon>
        <taxon>Glomeraceae</taxon>
        <taxon>Rhizophagus</taxon>
    </lineage>
</organism>
<name>A0A2P4PVV1_RHIID</name>
<proteinExistence type="predicted"/>
<evidence type="ECO:0000313" key="2">
    <source>
        <dbReference type="EMBL" id="POG69498.1"/>
    </source>
</evidence>
<keyword evidence="3" id="KW-1185">Reference proteome</keyword>
<sequence>MTLYALNILSNGKFLNFQGQNQYKALFRLMVIFHCVSNNLYSYILFFQKKILICPIKNFYPNIPIISPCIL</sequence>
<keyword evidence="1" id="KW-0472">Membrane</keyword>
<reference evidence="2 3" key="1">
    <citation type="journal article" date="2013" name="Proc. Natl. Acad. Sci. U.S.A.">
        <title>Genome of an arbuscular mycorrhizal fungus provides insight into the oldest plant symbiosis.</title>
        <authorList>
            <person name="Tisserant E."/>
            <person name="Malbreil M."/>
            <person name="Kuo A."/>
            <person name="Kohler A."/>
            <person name="Symeonidi A."/>
            <person name="Balestrini R."/>
            <person name="Charron P."/>
            <person name="Duensing N."/>
            <person name="Frei Dit Frey N."/>
            <person name="Gianinazzi-Pearson V."/>
            <person name="Gilbert L.B."/>
            <person name="Handa Y."/>
            <person name="Herr J.R."/>
            <person name="Hijri M."/>
            <person name="Koul R."/>
            <person name="Kawaguchi M."/>
            <person name="Krajinski F."/>
            <person name="Lammers P.J."/>
            <person name="Masclaux F.G."/>
            <person name="Murat C."/>
            <person name="Morin E."/>
            <person name="Ndikumana S."/>
            <person name="Pagni M."/>
            <person name="Petitpierre D."/>
            <person name="Requena N."/>
            <person name="Rosikiewicz P."/>
            <person name="Riley R."/>
            <person name="Saito K."/>
            <person name="San Clemente H."/>
            <person name="Shapiro H."/>
            <person name="van Tuinen D."/>
            <person name="Becard G."/>
            <person name="Bonfante P."/>
            <person name="Paszkowski U."/>
            <person name="Shachar-Hill Y.Y."/>
            <person name="Tuskan G.A."/>
            <person name="Young P.W."/>
            <person name="Sanders I.R."/>
            <person name="Henrissat B."/>
            <person name="Rensing S.A."/>
            <person name="Grigoriev I.V."/>
            <person name="Corradi N."/>
            <person name="Roux C."/>
            <person name="Martin F."/>
        </authorList>
    </citation>
    <scope>NUCLEOTIDE SEQUENCE [LARGE SCALE GENOMIC DNA]</scope>
    <source>
        <strain evidence="2 3">DAOM 197198</strain>
    </source>
</reference>
<dbReference type="EMBL" id="AUPC02000134">
    <property type="protein sequence ID" value="POG69498.1"/>
    <property type="molecule type" value="Genomic_DNA"/>
</dbReference>
<gene>
    <name evidence="2" type="ORF">GLOIN_2v1626087</name>
</gene>
<keyword evidence="1" id="KW-0812">Transmembrane</keyword>
<dbReference type="AlphaFoldDB" id="A0A2P4PVV1"/>
<evidence type="ECO:0000313" key="3">
    <source>
        <dbReference type="Proteomes" id="UP000018888"/>
    </source>
</evidence>
<accession>A0A2P4PVV1</accession>
<protein>
    <submittedName>
        <fullName evidence="2">Uncharacterized protein</fullName>
    </submittedName>
</protein>
<dbReference type="Proteomes" id="UP000018888">
    <property type="component" value="Unassembled WGS sequence"/>
</dbReference>
<evidence type="ECO:0000256" key="1">
    <source>
        <dbReference type="SAM" id="Phobius"/>
    </source>
</evidence>